<dbReference type="SUPFAM" id="SSF54427">
    <property type="entry name" value="NTF2-like"/>
    <property type="match status" value="1"/>
</dbReference>
<organism evidence="1 2">
    <name type="scientific">Baudoinia panamericana (strain UAMH 10762)</name>
    <name type="common">Angels' share fungus</name>
    <name type="synonym">Baudoinia compniacensis (strain UAMH 10762)</name>
    <dbReference type="NCBI Taxonomy" id="717646"/>
    <lineage>
        <taxon>Eukaryota</taxon>
        <taxon>Fungi</taxon>
        <taxon>Dikarya</taxon>
        <taxon>Ascomycota</taxon>
        <taxon>Pezizomycotina</taxon>
        <taxon>Dothideomycetes</taxon>
        <taxon>Dothideomycetidae</taxon>
        <taxon>Mycosphaerellales</taxon>
        <taxon>Teratosphaeriaceae</taxon>
        <taxon>Baudoinia</taxon>
    </lineage>
</organism>
<dbReference type="PANTHER" id="PTHR39598">
    <property type="entry name" value="AUSTINOL SYNTHESIS PROTEIN F-RELATED"/>
    <property type="match status" value="1"/>
</dbReference>
<dbReference type="GeneID" id="19116556"/>
<evidence type="ECO:0000313" key="1">
    <source>
        <dbReference type="EMBL" id="EMC96500.1"/>
    </source>
</evidence>
<proteinExistence type="predicted"/>
<dbReference type="Gene3D" id="3.10.450.50">
    <property type="match status" value="1"/>
</dbReference>
<dbReference type="Proteomes" id="UP000011761">
    <property type="component" value="Unassembled WGS sequence"/>
</dbReference>
<dbReference type="KEGG" id="bcom:BAUCODRAFT_70052"/>
<gene>
    <name evidence="1" type="ORF">BAUCODRAFT_70052</name>
</gene>
<accession>M2NCA5</accession>
<keyword evidence="2" id="KW-1185">Reference proteome</keyword>
<dbReference type="OrthoDB" id="3758478at2759"/>
<dbReference type="AlphaFoldDB" id="M2NCA5"/>
<dbReference type="PANTHER" id="PTHR39598:SF1">
    <property type="entry name" value="AUSTINOID BIOSYNTHESIS CLUSTERS PROTEIN F-RELATED"/>
    <property type="match status" value="1"/>
</dbReference>
<dbReference type="InterPro" id="IPR032710">
    <property type="entry name" value="NTF2-like_dom_sf"/>
</dbReference>
<dbReference type="EMBL" id="KB445555">
    <property type="protein sequence ID" value="EMC96500.1"/>
    <property type="molecule type" value="Genomic_DNA"/>
</dbReference>
<evidence type="ECO:0000313" key="2">
    <source>
        <dbReference type="Proteomes" id="UP000011761"/>
    </source>
</evidence>
<dbReference type="eggNOG" id="ENOG502RM23">
    <property type="taxonomic scope" value="Eukaryota"/>
</dbReference>
<sequence length="139" mass="15683">MRKTSEAFIHSFSGTWGDDLACVDLRTEDCEHTILPASLGVAKRSKLEFARYYRQLKGVVTESEMTMDDYMANVKERRIVALSSLTAMSPVGPYSNQYVWFLTFTEDGKQISDITEFLDSKSATELLTKLRDSGVLKGH</sequence>
<dbReference type="HOGENOM" id="CLU_108113_4_1_1"/>
<dbReference type="STRING" id="717646.M2NCA5"/>
<name>M2NCA5_BAUPA</name>
<evidence type="ECO:0008006" key="3">
    <source>
        <dbReference type="Google" id="ProtNLM"/>
    </source>
</evidence>
<reference evidence="1 2" key="1">
    <citation type="journal article" date="2012" name="PLoS Pathog.">
        <title>Diverse lifestyles and strategies of plant pathogenesis encoded in the genomes of eighteen Dothideomycetes fungi.</title>
        <authorList>
            <person name="Ohm R.A."/>
            <person name="Feau N."/>
            <person name="Henrissat B."/>
            <person name="Schoch C.L."/>
            <person name="Horwitz B.A."/>
            <person name="Barry K.W."/>
            <person name="Condon B.J."/>
            <person name="Copeland A.C."/>
            <person name="Dhillon B."/>
            <person name="Glaser F."/>
            <person name="Hesse C.N."/>
            <person name="Kosti I."/>
            <person name="LaButti K."/>
            <person name="Lindquist E.A."/>
            <person name="Lucas S."/>
            <person name="Salamov A.A."/>
            <person name="Bradshaw R.E."/>
            <person name="Ciuffetti L."/>
            <person name="Hamelin R.C."/>
            <person name="Kema G.H.J."/>
            <person name="Lawrence C."/>
            <person name="Scott J.A."/>
            <person name="Spatafora J.W."/>
            <person name="Turgeon B.G."/>
            <person name="de Wit P.J.G.M."/>
            <person name="Zhong S."/>
            <person name="Goodwin S.B."/>
            <person name="Grigoriev I.V."/>
        </authorList>
    </citation>
    <scope>NUCLEOTIDE SEQUENCE [LARGE SCALE GENOMIC DNA]</scope>
    <source>
        <strain evidence="1 2">UAMH 10762</strain>
    </source>
</reference>
<dbReference type="RefSeq" id="XP_007676279.1">
    <property type="nucleotide sequence ID" value="XM_007678089.1"/>
</dbReference>
<protein>
    <recommendedName>
        <fullName evidence="3">SnoaL-like domain-containing protein</fullName>
    </recommendedName>
</protein>
<dbReference type="OMA" id="YVWFLTF"/>
<dbReference type="InterPro" id="IPR050977">
    <property type="entry name" value="Fungal_Meroterpenoid_Isomerase"/>
</dbReference>